<dbReference type="GO" id="GO:0032465">
    <property type="term" value="P:regulation of cytokinesis"/>
    <property type="evidence" value="ECO:0007669"/>
    <property type="project" value="InterPro"/>
</dbReference>
<keyword evidence="12" id="KW-0053">Apoptosis</keyword>
<feature type="compositionally biased region" description="Low complexity" evidence="29">
    <location>
        <begin position="393"/>
        <end position="407"/>
    </location>
</feature>
<feature type="region of interest" description="Disordered" evidence="29">
    <location>
        <begin position="390"/>
        <end position="468"/>
    </location>
</feature>
<dbReference type="PANTHER" id="PTHR46116:SF39">
    <property type="entry name" value="BACULOVIRAL IAP REPEAT-CONTAINING PROTEIN 6"/>
    <property type="match status" value="1"/>
</dbReference>
<feature type="compositionally biased region" description="Basic and acidic residues" evidence="29">
    <location>
        <begin position="3007"/>
        <end position="3021"/>
    </location>
</feature>
<keyword evidence="9" id="KW-0132">Cell division</keyword>
<keyword evidence="6" id="KW-0963">Cytoplasm</keyword>
<keyword evidence="10" id="KW-0808">Transferase</keyword>
<feature type="compositionally biased region" description="Low complexity" evidence="29">
    <location>
        <begin position="1496"/>
        <end position="1515"/>
    </location>
</feature>
<dbReference type="GO" id="GO:0006915">
    <property type="term" value="P:apoptotic process"/>
    <property type="evidence" value="ECO:0007669"/>
    <property type="project" value="UniProtKB-KW"/>
</dbReference>
<evidence type="ECO:0000256" key="5">
    <source>
        <dbReference type="ARBA" id="ARBA00004647"/>
    </source>
</evidence>
<dbReference type="GO" id="GO:0004842">
    <property type="term" value="F:ubiquitin-protein transferase activity"/>
    <property type="evidence" value="ECO:0007669"/>
    <property type="project" value="InterPro"/>
</dbReference>
<dbReference type="CDD" id="cd00022">
    <property type="entry name" value="BIR"/>
    <property type="match status" value="1"/>
</dbReference>
<dbReference type="Gene3D" id="1.10.1170.10">
    <property type="entry name" value="Inhibitor Of Apoptosis Protein (2mihbC-IAP-1), Chain A"/>
    <property type="match status" value="1"/>
</dbReference>
<feature type="compositionally biased region" description="Basic and acidic residues" evidence="29">
    <location>
        <begin position="2454"/>
        <end position="2465"/>
    </location>
</feature>
<dbReference type="SUPFAM" id="SSF57924">
    <property type="entry name" value="Inhibitor of apoptosis (IAP) repeat"/>
    <property type="match status" value="1"/>
</dbReference>
<dbReference type="GO" id="GO:0046872">
    <property type="term" value="F:metal ion binding"/>
    <property type="evidence" value="ECO:0007669"/>
    <property type="project" value="UniProtKB-KW"/>
</dbReference>
<feature type="region of interest" description="Disordered" evidence="29">
    <location>
        <begin position="2953"/>
        <end position="3027"/>
    </location>
</feature>
<dbReference type="InterPro" id="IPR016135">
    <property type="entry name" value="UBQ-conjugating_enzyme/RWD"/>
</dbReference>
<feature type="region of interest" description="Disordered" evidence="29">
    <location>
        <begin position="736"/>
        <end position="761"/>
    </location>
</feature>
<feature type="region of interest" description="Disordered" evidence="29">
    <location>
        <begin position="1657"/>
        <end position="1718"/>
    </location>
</feature>
<evidence type="ECO:0000256" key="23">
    <source>
        <dbReference type="ARBA" id="ARBA00023306"/>
    </source>
</evidence>
<accession>K1PMZ3</accession>
<feature type="compositionally biased region" description="Polar residues" evidence="29">
    <location>
        <begin position="424"/>
        <end position="445"/>
    </location>
</feature>
<feature type="region of interest" description="Disordered" evidence="29">
    <location>
        <begin position="1020"/>
        <end position="1042"/>
    </location>
</feature>
<dbReference type="Pfam" id="PF00653">
    <property type="entry name" value="BIR"/>
    <property type="match status" value="1"/>
</dbReference>
<feature type="domain" description="UBC core" evidence="30">
    <location>
        <begin position="4618"/>
        <end position="4785"/>
    </location>
</feature>
<evidence type="ECO:0000256" key="18">
    <source>
        <dbReference type="ARBA" id="ARBA00022833"/>
    </source>
</evidence>
<reference evidence="31" key="1">
    <citation type="journal article" date="2012" name="Nature">
        <title>The oyster genome reveals stress adaptation and complexity of shell formation.</title>
        <authorList>
            <person name="Zhang G."/>
            <person name="Fang X."/>
            <person name="Guo X."/>
            <person name="Li L."/>
            <person name="Luo R."/>
            <person name="Xu F."/>
            <person name="Yang P."/>
            <person name="Zhang L."/>
            <person name="Wang X."/>
            <person name="Qi H."/>
            <person name="Xiong Z."/>
            <person name="Que H."/>
            <person name="Xie Y."/>
            <person name="Holland P.W."/>
            <person name="Paps J."/>
            <person name="Zhu Y."/>
            <person name="Wu F."/>
            <person name="Chen Y."/>
            <person name="Wang J."/>
            <person name="Peng C."/>
            <person name="Meng J."/>
            <person name="Yang L."/>
            <person name="Liu J."/>
            <person name="Wen B."/>
            <person name="Zhang N."/>
            <person name="Huang Z."/>
            <person name="Zhu Q."/>
            <person name="Feng Y."/>
            <person name="Mount A."/>
            <person name="Hedgecock D."/>
            <person name="Xu Z."/>
            <person name="Liu Y."/>
            <person name="Domazet-Loso T."/>
            <person name="Du Y."/>
            <person name="Sun X."/>
            <person name="Zhang S."/>
            <person name="Liu B."/>
            <person name="Cheng P."/>
            <person name="Jiang X."/>
            <person name="Li J."/>
            <person name="Fan D."/>
            <person name="Wang W."/>
            <person name="Fu W."/>
            <person name="Wang T."/>
            <person name="Wang B."/>
            <person name="Zhang J."/>
            <person name="Peng Z."/>
            <person name="Li Y."/>
            <person name="Li N."/>
            <person name="Wang J."/>
            <person name="Chen M."/>
            <person name="He Y."/>
            <person name="Tan F."/>
            <person name="Song X."/>
            <person name="Zheng Q."/>
            <person name="Huang R."/>
            <person name="Yang H."/>
            <person name="Du X."/>
            <person name="Chen L."/>
            <person name="Yang M."/>
            <person name="Gaffney P.M."/>
            <person name="Wang S."/>
            <person name="Luo L."/>
            <person name="She Z."/>
            <person name="Ming Y."/>
            <person name="Huang W."/>
            <person name="Zhang S."/>
            <person name="Huang B."/>
            <person name="Zhang Y."/>
            <person name="Qu T."/>
            <person name="Ni P."/>
            <person name="Miao G."/>
            <person name="Wang J."/>
            <person name="Wang Q."/>
            <person name="Steinberg C.E."/>
            <person name="Wang H."/>
            <person name="Li N."/>
            <person name="Qian L."/>
            <person name="Zhang G."/>
            <person name="Li Y."/>
            <person name="Yang H."/>
            <person name="Liu X."/>
            <person name="Wang J."/>
            <person name="Yin Y."/>
            <person name="Wang J."/>
        </authorList>
    </citation>
    <scope>NUCLEOTIDE SEQUENCE [LARGE SCALE GENOMIC DNA]</scope>
    <source>
        <strain evidence="31">05x7-T-G4-1.051#20</strain>
    </source>
</reference>
<keyword evidence="16" id="KW-0498">Mitosis</keyword>
<dbReference type="FunFam" id="3.10.110.10:FF:000014">
    <property type="entry name" value="Baculoviral IAP repeat-containing protein 6"/>
    <property type="match status" value="1"/>
</dbReference>
<evidence type="ECO:0000256" key="11">
    <source>
        <dbReference type="ARBA" id="ARBA00022690"/>
    </source>
</evidence>
<evidence type="ECO:0000256" key="13">
    <source>
        <dbReference type="ARBA" id="ARBA00022723"/>
    </source>
</evidence>
<keyword evidence="11" id="KW-0646">Protease inhibitor</keyword>
<dbReference type="GO" id="GO:0051301">
    <property type="term" value="P:cell division"/>
    <property type="evidence" value="ECO:0007669"/>
    <property type="project" value="UniProtKB-KW"/>
</dbReference>
<feature type="region of interest" description="Disordered" evidence="29">
    <location>
        <begin position="4856"/>
        <end position="4879"/>
    </location>
</feature>
<feature type="compositionally biased region" description="Polar residues" evidence="29">
    <location>
        <begin position="2953"/>
        <end position="2970"/>
    </location>
</feature>
<keyword evidence="7" id="KW-0597">Phosphoprotein</keyword>
<evidence type="ECO:0000259" key="30">
    <source>
        <dbReference type="PROSITE" id="PS50127"/>
    </source>
</evidence>
<dbReference type="GO" id="GO:0005634">
    <property type="term" value="C:nucleus"/>
    <property type="evidence" value="ECO:0007669"/>
    <property type="project" value="TreeGrafter"/>
</dbReference>
<feature type="compositionally biased region" description="Polar residues" evidence="29">
    <location>
        <begin position="1690"/>
        <end position="1702"/>
    </location>
</feature>
<feature type="compositionally biased region" description="Basic and acidic residues" evidence="29">
    <location>
        <begin position="4080"/>
        <end position="4099"/>
    </location>
</feature>
<feature type="compositionally biased region" description="Low complexity" evidence="29">
    <location>
        <begin position="661"/>
        <end position="674"/>
    </location>
</feature>
<feature type="compositionally biased region" description="Basic and acidic residues" evidence="29">
    <location>
        <begin position="452"/>
        <end position="468"/>
    </location>
</feature>
<dbReference type="SUPFAM" id="SSF54495">
    <property type="entry name" value="UBC-like"/>
    <property type="match status" value="1"/>
</dbReference>
<gene>
    <name evidence="31" type="ORF">CGI_10006488</name>
</gene>
<protein>
    <recommendedName>
        <fullName evidence="25">Dual E2 ubiquitin-conjugating enzyme/E3 ubiquitin-protein ligase BIRC6</fullName>
    </recommendedName>
    <alternativeName>
        <fullName evidence="28">BIR repeat-containing ubiquitin-conjugating enzyme</fullName>
    </alternativeName>
    <alternativeName>
        <fullName evidence="27">Baculoviral IAP repeat-containing protein 6</fullName>
    </alternativeName>
    <alternativeName>
        <fullName evidence="26">Ubiquitin-conjugating BIR domain enzyme apollon</fullName>
    </alternativeName>
</protein>
<keyword evidence="19" id="KW-0832">Ubl conjugation</keyword>
<name>K1PMZ3_MAGGI</name>
<keyword evidence="14" id="KW-0677">Repeat</keyword>
<evidence type="ECO:0000256" key="7">
    <source>
        <dbReference type="ARBA" id="ARBA00022553"/>
    </source>
</evidence>
<dbReference type="PANTHER" id="PTHR46116">
    <property type="entry name" value="(E3-INDEPENDENT) E2 UBIQUITIN-CONJUGATING ENZYME"/>
    <property type="match status" value="1"/>
</dbReference>
<evidence type="ECO:0000256" key="10">
    <source>
        <dbReference type="ARBA" id="ARBA00022679"/>
    </source>
</evidence>
<evidence type="ECO:0000256" key="24">
    <source>
        <dbReference type="ARBA" id="ARBA00060909"/>
    </source>
</evidence>
<dbReference type="InterPro" id="IPR001370">
    <property type="entry name" value="BIR_rpt"/>
</dbReference>
<dbReference type="InParanoid" id="K1PMZ3"/>
<evidence type="ECO:0000256" key="15">
    <source>
        <dbReference type="ARBA" id="ARBA00022753"/>
    </source>
</evidence>
<feature type="compositionally biased region" description="Basic and acidic residues" evidence="29">
    <location>
        <begin position="1207"/>
        <end position="1217"/>
    </location>
</feature>
<dbReference type="PROSITE" id="PS50127">
    <property type="entry name" value="UBC_2"/>
    <property type="match status" value="1"/>
</dbReference>
<evidence type="ECO:0000256" key="19">
    <source>
        <dbReference type="ARBA" id="ARBA00022843"/>
    </source>
</evidence>
<evidence type="ECO:0000256" key="20">
    <source>
        <dbReference type="ARBA" id="ARBA00023034"/>
    </source>
</evidence>
<evidence type="ECO:0000256" key="22">
    <source>
        <dbReference type="ARBA" id="ARBA00023212"/>
    </source>
</evidence>
<keyword evidence="22" id="KW-0206">Cytoskeleton</keyword>
<comment type="subcellular location">
    <subcellularLocation>
        <location evidence="4">Cytoplasm</location>
        <location evidence="4">Cytoskeleton</location>
        <location evidence="4">Microtubule organizing center</location>
        <location evidence="4">Centrosome</location>
    </subcellularLocation>
    <subcellularLocation>
        <location evidence="5">Cytoplasm</location>
        <location evidence="5">Cytoskeleton</location>
        <location evidence="5">Spindle pole</location>
    </subcellularLocation>
    <subcellularLocation>
        <location evidence="1">Endosome</location>
    </subcellularLocation>
    <subcellularLocation>
        <location evidence="2">Golgi apparatus</location>
        <location evidence="2">trans-Golgi network membrane</location>
    </subcellularLocation>
    <subcellularLocation>
        <location evidence="3">Midbody</location>
    </subcellularLocation>
</comment>
<dbReference type="GO" id="GO:0000922">
    <property type="term" value="C:spindle pole"/>
    <property type="evidence" value="ECO:0007669"/>
    <property type="project" value="UniProtKB-SubCell"/>
</dbReference>
<evidence type="ECO:0000256" key="29">
    <source>
        <dbReference type="SAM" id="MobiDB-lite"/>
    </source>
</evidence>
<dbReference type="CDD" id="cd23810">
    <property type="entry name" value="UBCc_BIRC6"/>
    <property type="match status" value="1"/>
</dbReference>
<feature type="region of interest" description="Disordered" evidence="29">
    <location>
        <begin position="4080"/>
        <end position="4103"/>
    </location>
</feature>
<feature type="region of interest" description="Disordered" evidence="29">
    <location>
        <begin position="943"/>
        <end position="979"/>
    </location>
</feature>
<evidence type="ECO:0000256" key="2">
    <source>
        <dbReference type="ARBA" id="ARBA00004198"/>
    </source>
</evidence>
<feature type="compositionally biased region" description="Low complexity" evidence="29">
    <location>
        <begin position="953"/>
        <end position="963"/>
    </location>
</feature>
<feature type="compositionally biased region" description="Basic residues" evidence="29">
    <location>
        <begin position="499"/>
        <end position="509"/>
    </location>
</feature>
<dbReference type="InterPro" id="IPR000608">
    <property type="entry name" value="UBC"/>
</dbReference>
<feature type="region of interest" description="Disordered" evidence="29">
    <location>
        <begin position="1207"/>
        <end position="1228"/>
    </location>
</feature>
<dbReference type="GO" id="GO:0016567">
    <property type="term" value="P:protein ubiquitination"/>
    <property type="evidence" value="ECO:0007669"/>
    <property type="project" value="UniProtKB-ARBA"/>
</dbReference>
<organism evidence="31">
    <name type="scientific">Magallana gigas</name>
    <name type="common">Pacific oyster</name>
    <name type="synonym">Crassostrea gigas</name>
    <dbReference type="NCBI Taxonomy" id="29159"/>
    <lineage>
        <taxon>Eukaryota</taxon>
        <taxon>Metazoa</taxon>
        <taxon>Spiralia</taxon>
        <taxon>Lophotrochozoa</taxon>
        <taxon>Mollusca</taxon>
        <taxon>Bivalvia</taxon>
        <taxon>Autobranchia</taxon>
        <taxon>Pteriomorphia</taxon>
        <taxon>Ostreida</taxon>
        <taxon>Ostreoidea</taxon>
        <taxon>Ostreidae</taxon>
        <taxon>Magallana</taxon>
    </lineage>
</organism>
<evidence type="ECO:0000256" key="12">
    <source>
        <dbReference type="ARBA" id="ARBA00022703"/>
    </source>
</evidence>
<dbReference type="FunCoup" id="K1PMZ3">
    <property type="interactions" value="1850"/>
</dbReference>
<feature type="region of interest" description="Disordered" evidence="29">
    <location>
        <begin position="4548"/>
        <end position="4568"/>
    </location>
</feature>
<feature type="region of interest" description="Disordered" evidence="29">
    <location>
        <begin position="3618"/>
        <end position="3663"/>
    </location>
</feature>
<keyword evidence="17" id="KW-0833">Ubl conjugation pathway</keyword>
<dbReference type="SMART" id="SM00212">
    <property type="entry name" value="UBCc"/>
    <property type="match status" value="1"/>
</dbReference>
<dbReference type="GO" id="GO:0005768">
    <property type="term" value="C:endosome"/>
    <property type="evidence" value="ECO:0007669"/>
    <property type="project" value="UniProtKB-SubCell"/>
</dbReference>
<dbReference type="SMART" id="SM00238">
    <property type="entry name" value="BIR"/>
    <property type="match status" value="1"/>
</dbReference>
<feature type="compositionally biased region" description="Basic and acidic residues" evidence="29">
    <location>
        <begin position="3619"/>
        <end position="3652"/>
    </location>
</feature>
<evidence type="ECO:0000256" key="6">
    <source>
        <dbReference type="ARBA" id="ARBA00022490"/>
    </source>
</evidence>
<keyword evidence="13" id="KW-0479">Metal-binding</keyword>
<evidence type="ECO:0000256" key="27">
    <source>
        <dbReference type="ARBA" id="ARBA00079718"/>
    </source>
</evidence>
<dbReference type="GO" id="GO:0004869">
    <property type="term" value="F:cysteine-type endopeptidase inhibitor activity"/>
    <property type="evidence" value="ECO:0007669"/>
    <property type="project" value="TreeGrafter"/>
</dbReference>
<evidence type="ECO:0000256" key="14">
    <source>
        <dbReference type="ARBA" id="ARBA00022737"/>
    </source>
</evidence>
<dbReference type="EMBL" id="JH816994">
    <property type="protein sequence ID" value="EKC20239.1"/>
    <property type="molecule type" value="Genomic_DNA"/>
</dbReference>
<feature type="region of interest" description="Disordered" evidence="29">
    <location>
        <begin position="658"/>
        <end position="691"/>
    </location>
</feature>
<evidence type="ECO:0000256" key="8">
    <source>
        <dbReference type="ARBA" id="ARBA00022574"/>
    </source>
</evidence>
<evidence type="ECO:0000256" key="3">
    <source>
        <dbReference type="ARBA" id="ARBA00004214"/>
    </source>
</evidence>
<feature type="region of interest" description="Disordered" evidence="29">
    <location>
        <begin position="1496"/>
        <end position="1522"/>
    </location>
</feature>
<evidence type="ECO:0000256" key="1">
    <source>
        <dbReference type="ARBA" id="ARBA00004177"/>
    </source>
</evidence>
<keyword evidence="15" id="KW-0967">Endosome</keyword>
<dbReference type="Gene3D" id="3.10.110.10">
    <property type="entry name" value="Ubiquitin Conjugating Enzyme"/>
    <property type="match status" value="1"/>
</dbReference>
<dbReference type="Pfam" id="PF12356">
    <property type="entry name" value="BIRC6"/>
    <property type="match status" value="1"/>
</dbReference>
<dbReference type="FunFam" id="1.10.1170.10:FF:000001">
    <property type="entry name" value="baculoviral IAP repeat-containing protein 6 isoform X1"/>
    <property type="match status" value="1"/>
</dbReference>
<keyword evidence="8" id="KW-0853">WD repeat</keyword>
<dbReference type="GO" id="GO:0005794">
    <property type="term" value="C:Golgi apparatus"/>
    <property type="evidence" value="ECO:0007669"/>
    <property type="project" value="UniProtKB-SubCell"/>
</dbReference>
<dbReference type="GO" id="GO:0005813">
    <property type="term" value="C:centrosome"/>
    <property type="evidence" value="ECO:0007669"/>
    <property type="project" value="UniProtKB-SubCell"/>
</dbReference>
<keyword evidence="21" id="KW-0472">Membrane</keyword>
<feature type="compositionally biased region" description="Polar residues" evidence="29">
    <location>
        <begin position="2979"/>
        <end position="3002"/>
    </location>
</feature>
<evidence type="ECO:0000313" key="31">
    <source>
        <dbReference type="EMBL" id="EKC20239.1"/>
    </source>
</evidence>
<keyword evidence="18" id="KW-0862">Zinc</keyword>
<feature type="region of interest" description="Disordered" evidence="29">
    <location>
        <begin position="3998"/>
        <end position="4033"/>
    </location>
</feature>
<keyword evidence="23" id="KW-0131">Cell cycle</keyword>
<dbReference type="GO" id="GO:0043066">
    <property type="term" value="P:negative regulation of apoptotic process"/>
    <property type="evidence" value="ECO:0007669"/>
    <property type="project" value="UniProtKB-ARBA"/>
</dbReference>
<evidence type="ECO:0000256" key="28">
    <source>
        <dbReference type="ARBA" id="ARBA00081222"/>
    </source>
</evidence>
<evidence type="ECO:0000256" key="17">
    <source>
        <dbReference type="ARBA" id="ARBA00022786"/>
    </source>
</evidence>
<feature type="compositionally biased region" description="Basic and acidic residues" evidence="29">
    <location>
        <begin position="3998"/>
        <end position="4009"/>
    </location>
</feature>
<feature type="region of interest" description="Disordered" evidence="29">
    <location>
        <begin position="480"/>
        <end position="512"/>
    </location>
</feature>
<proteinExistence type="inferred from homology"/>
<evidence type="ECO:0000256" key="16">
    <source>
        <dbReference type="ARBA" id="ARBA00022776"/>
    </source>
</evidence>
<dbReference type="PROSITE" id="PS50143">
    <property type="entry name" value="BIR_REPEAT_2"/>
    <property type="match status" value="1"/>
</dbReference>
<evidence type="ECO:0000256" key="25">
    <source>
        <dbReference type="ARBA" id="ARBA00069601"/>
    </source>
</evidence>
<feature type="compositionally biased region" description="Basic and acidic residues" evidence="29">
    <location>
        <begin position="411"/>
        <end position="423"/>
    </location>
</feature>
<evidence type="ECO:0000256" key="9">
    <source>
        <dbReference type="ARBA" id="ARBA00022618"/>
    </source>
</evidence>
<evidence type="ECO:0000256" key="26">
    <source>
        <dbReference type="ARBA" id="ARBA00075349"/>
    </source>
</evidence>
<dbReference type="InterPro" id="IPR022103">
    <property type="entry name" value="BIRC6"/>
</dbReference>
<comment type="similarity">
    <text evidence="24">Belongs to the BIRC6 family.</text>
</comment>
<dbReference type="HOGENOM" id="CLU_000111_1_0_1"/>
<keyword evidence="20" id="KW-0333">Golgi apparatus</keyword>
<sequence length="4914" mass="540330">MAATEKQWYVGEDGCISVGVSASAVTYHSALNSIIVSTKEPSVKIYDVASGALLQKSDLSANTTDAIHAMYLPGKDKVVFADDQSVGARNDLRGMLLLDTALQTPVSRSEDQVKVEIPLAEAGQFHKALMNAELPGIDHVDEVCKELEKKIDAVQEATKGHLKAAKWATICLKLPFSTLKTVCTGLVNEMKRLSMNNPGLSVASSIGDRLNYLLPNNGEGWSNTVERSMMYSEVARQKTFRTWPHMNYKWALPDPMSQAGFYHQPNSMGDDRAMCFTCNVCLVCWEPTDEPWSEHERHSPTCPFVKGEYTQNVPLAVTYGSQPAKRHGENEEKIECLSTTATENFVATSTLNGNIVVWSVDKILKKYCQFNLDPSSPVIALKTGVQIERQSTGSPSVSESVNGVNSVQDETDARLEERPEKVENGSSPEGSEEQPTATTSSTVSPDTVYELPQEKVDKSDVQKTRNRPCEDVLVKSMCVVRKPMPEKSPSDKSTGAKNLKAKKKSRSKPHPTLFCGVSLRQTKLNLPIEQNNVEHETEEVELMNKVNEVVSSDTPQIISSGEQTFASEEELVDSELLQSTVFIPYLLVLALREDQRKGSKHKEREQKRVLPSSASLNNLNAVPNLGSISMMNHDFSLIDPMFDSDPDPAEMLIGVTPGPVSLTSESSTSGGSSSVIDARVPTVSKPSSSKHAKTGSVLQCVELPIRLQSDRFKISAISPTLDGQHILVVVSPTDKCYKSSSKSKSSVITDSSPSIDTSDQSDEFQTFSCSFTSVPASSENLSENSSDHSQGGCILLYKYKFGDDYACLEETPVVTKYLDLAEHSVSSVIVLPQEFSDYQEREEDGQTSDPLVNSISTQGTPYIPGQAAVTLSNGKLWLLSLNDLRIVAEIIPPEAQEKFVSAAYCTGMERLCVCSADGKLHFYQLCEDTPVLSDSGSLLDVPNGLCNGETPVEAEASTSTSDSSESRENLDRNSPGTDVLAKKPLTVDNLILLHNLIQFENLMPRFTATVPSCWTEIQQEQQQRRHPQHLQHQGEATQHTRTWKLQPDSSTWDEHLFEIVLPRPCCVGHVDIKFTLHPMCTSPPDVQITLLKQNATTLGRQSNTSHTVEVDKSIDFNINGLGPPQEEENANANCTDKSNGRITEGINSVLDPEFLEDHNAEILCGPVNLASFLDLSGNSGLITLTSPQLMSTKPKAFLIHIKGFHSKNDDKNNEKQRELKKKSSSISSTQKMMVMKSAFDKDIFIPPSKVKEALTSSVPRPKFADNFRGCDWIQEVSVTIRKMKRTQIPKERLQRCTMIENLKFHERLMAAVGMSDGYVFNGISADCYQNMALDILLAVTKTIPNTLKMHLESVVRACFVQGTRTTAHKCSRLLAMCMEHCKKMADLDMAPSFSYSLLHALLASFPLLPSAQFAGAVRWFFTMLNRVKCMDITQVSQACSDLLVQISKQYNERMSPLHALLKSRFGLYGHPFDPDLFDIELPLALKQTVPSVSFTTLSTSSSNSTTTGNTNNNLTAPSSSSSVTDELDYYDLFNPPSDKSQKVQLEYAKGSLFGLMEVEPLHFTCHSTSDGTKMERMDNNSTAQSSSLGTAGLSGTINFGEGIPPQATANIGASTLASLSSSMAVTKQHLHELSSKSYPTFKHKIMHIKQILSEVGKSLPPEGKPASSDHLMPPTPKSTPMVITPPLTPPNETFQNQGSAPSASDGKSDNNKHFSAKSALGGLPNAQTLLQQPPLQVLVIERMHSGARRFVTLDFGKPIVLTDVVIPSCTDLASLSIDVWVQGEELDGQRFVVASDIGVRSLIMTDIMPPVVCRYLKITTIGRFGSGSTRSKIPIGAFYGHSCLLPWEWNSYLEQRSSSTAGSQSELPTQSQLLAQLGIYMSLLEDIQCRYSLARTRLESLLAGLDGQQFANSHIQYFLKKNKKQNNDEDNKITQCYNDCLQLQVQLNLAKKATERLHTALGFNAPKTDYGSGVVERVRHACTDKLRFVQECLLEVLLSITTSSASIPQPPMSLYNVLCPQTAEMLFKNLCVHGTKKIQISCGMLLMRVCGSQPWWGSFLGNVLREFFHSENSQIFPQDRVFVLLLAMGQKSLSGPSAVSIMESLLDMLARVLSPLMAGQSGMVDLTLVGWILLFLCRSLDHTALGNDDCAKGARKDSENSLPNRWNFIQGDHNSAGFLASNSTKSKSTKLVRGSRLSMQKRMLHHRQKLMDLQQAQKTFFSNHPDKSSQNSSNTLLKQQEKEFKKELSKYASKHIKDIIQMRRTEVEMLRKMGSKVDAASDSERSNGEEDTEGALLLSKEKTLQVVKGLMSLLLSMDFTCNVDLFLITCKVIATVCVSTRPAITLAEAMSQEQLERLILLASNLEFSYGNISWGGPWAGHAITCLLQDILDGEKFYPAHSDSSVSDAREETAGGGFTTETDESLPHSVSLPTMEDLDTDQDNSVPDTPDMELSDSKEEPSKMTFDKESSLMVDLLLDDMDYEDETSAKLHAYVTGESVKPPPPPEQILFESGLPTSSLNGTLDMANSIPVEMEDKKKDVFIKKIVDKITERERESWTSGSPYQRSSLVAGAQGMSTALDARLEFGLETQSELRLKVMLSLHTEGVQQAFSHTLPSAPYVGHTMYSAPPATDDELSQASASFAQSEVSSAEMLSSCYNNLLCHLLPHCSNLDSLLQLWLTLNSEGCMDASGSPVFDSSRTPLIPLSSSSVATLLEVLTAIPSLPISTWVLAFQSLTLVANQRLPSHSDVGEMSMIVPLLSDANLMSVIKKFLSGTSENGPTASSVQFSTVGPAATKAFYEFLLRLLVKCPQDHLQKLKELMLKLVYTLSAERGAFHCGLGPLDAQCKFMDFILDQTYENIDLSNAISVIESISSLVHQHIMCQEKVSCRSTSENSVSARSCFGGLFASFLRGGDSKSSDASRDLLMCCLLKLVNNLIQIQCNSPRSSRLASVALDTSTAAEPRTPTNISMSEPVPDSAKLQQALATSTPTPGVRLSDTSTPTPGVRLSDEEKSQQTDEQKTETLNTQADQNSYITDVILGHQQIMCNLIQALSYCNSNTMATILGSRGISSNMRETFTGGEPISVGDGIYQILVTLSRLCSDNRSVIESLFKYLSGSYSIRIQQSLNKLSEPLLWFILKVLDNARAIGTFLEMGGISIICQNLVNCNCRIISTNPSLISTIMQNLNGRSRLEKKSSDFESPDGLQNFAPLGSISSGSPTASPAEVLIQSAPPHRRARSAAWSYHFYPDEAWVDLTIQLPFAVLLKEVQIQPHSTSLTTCPSSVSIEMSHDGVTSTPLCHPLMTSSLAFIKLQFQRPQIATMVTIRLHRARDSMTIGLSQIMLMGYSAFGDSSAASQNMFMPNEDYVARSSVRWIRLLHHCLTAYKEVEESVASATAQIPNLMNTCSALLVSPISSVYVPNIEEVLLKLGLHSVDMGLALVDNILRCPSNRANSGLNMPYLGKVSGQANESTMELLYQLGIVQDSGTRLRVQALLNWLKDSAQLALQRSSMSSAEGYRRIPQELSSLPSPAPSHIQCVSAILWQSNDLPVEYDLGSLITRELVSSLYEWSTTLKTDSNLKQSVDFVLCAICYINPEYFSQILQWMNISVTGENSLSASISDDRKDNSHLHRGSMTDDSKDNHHHRSMTDDSKEASGAQDGPGSDVRQGFVQDFRHITLEESCLSTLALTCQSAVAIKQLLDSGFPAVLAQGLFEFCNKVIFQFTENYSPPEGMTDAHKSMCDEGGATGSVLGSMSRTQSDKGLWISAEMVPSVLSFLAKVASEPLMKDWLGGHEGNIFWPSLLTMLCNTPIQSATAPPSVPREGIMTMESRGMIESAAVSFFTQVMSCHVMNQLLFAKVLCEVIKEQSSSSKSGQLLGNFPLSGFTRCLFLQALLEDEKIVVVLKNSQQNGKFISPSKVNNAVYHPRYTGGRDTQVMLVSLHTTVSEVTSKVTDLPLLPGQLLEKSSEKSDENKKDSISNYTEMMDYFSSSVVAASVAAKEKREKEDKSGKTSLPPRPPTRRGRQNIGNSSTQVQLPSFSVCHRTMPNTPLPGDLTLSQLLQILNQRGLQHGLNVLEFSVKQESDKKDNSQSDQSERDGWGDLDDDQALTTVSPFLTSLQVFASVGGLALLAEHLPLLYPEVSRQSVMQESGLDHMIKNMSLAAEEWSMIEPFPEDFYEHYELSQPLVSKSSNPPVAMPTIPPHSLVAFGLFLRLPGYADVLLKERKKAQCLLRLVLGVTDDGDGGHILTSPIASSLPTLPFLVLKSLYDSSPLTTDDGVLLRRMSLEIWAIHLILACLSVLSHHAPRVPVQGFQQEAQLILSAMQSANTPASVPVQTQTEEKSQQYWAKGTGFGTGSTTSSWDAEQALMRQKSEEEHVACLLQVLASYINPGGDVPKDFESENFSSPAEKSLLPDVIYELLSQSCIVPAISSYLRNDSVLDMARHIPLYRALLELLRGIAVTPSLVPLLLPLEKDNGPDTATSVGVLLDKMRVCVDTYASRLRTNKAKNGNGNVAEEEENEGLAMLIPNIQETAKIVKIAAERLQKLTESESSSEEMDKDKAGQAGQASVEEHYMTVMQEEQFGSFEFVLSDSSVVKFTCSHHYENNVKAAGDVSNASRTRRLAQEATTLSTSLPLSGGSTVFVRCDEERLDIMKVMITGPSDTPYENGCFEFDVYFPPDYPTSPPLINLETTGNHTIRFNPNLYNDGKVCLSVLNTWHGRPEEKWNAQTSSFLQVLVSIQSLILVSEPYFNEPGYERSRGTPSGTASSREYDANIRQATVRWAMLEQIRNPTPCFREVIHKHFWLKRHEVLKQCENWIAEMESYSNDKRTGRTIAHSTLALKRHYNQLREEIAKMKPPEGLEDEEGGESIDPQGVHFSTDSALSSAMNSSQLAVIENLITDSNSNSVLEDGFC</sequence>
<evidence type="ECO:0000256" key="4">
    <source>
        <dbReference type="ARBA" id="ARBA00004300"/>
    </source>
</evidence>
<dbReference type="GO" id="GO:0030496">
    <property type="term" value="C:midbody"/>
    <property type="evidence" value="ECO:0007669"/>
    <property type="project" value="UniProtKB-SubCell"/>
</dbReference>
<dbReference type="GO" id="GO:0042127">
    <property type="term" value="P:regulation of cell population proliferation"/>
    <property type="evidence" value="ECO:0007669"/>
    <property type="project" value="UniProtKB-ARBA"/>
</dbReference>
<evidence type="ECO:0000256" key="21">
    <source>
        <dbReference type="ARBA" id="ARBA00023136"/>
    </source>
</evidence>
<feature type="compositionally biased region" description="Low complexity" evidence="29">
    <location>
        <begin position="739"/>
        <end position="758"/>
    </location>
</feature>
<dbReference type="Pfam" id="PF00179">
    <property type="entry name" value="UQ_con"/>
    <property type="match status" value="1"/>
</dbReference>
<feature type="region of interest" description="Disordered" evidence="29">
    <location>
        <begin position="2400"/>
        <end position="2465"/>
    </location>
</feature>